<evidence type="ECO:0000313" key="10">
    <source>
        <dbReference type="Proteomes" id="UP000192934"/>
    </source>
</evidence>
<sequence length="218" mass="23439">MSFVQTATVLIRDNAQWAPLIVGGLAFGESLAVIGLFIPAIAVMMFVGGLIGTGIVEPIPVIAAAILGSVLGDWVSYWIGRRIGPGIYYRWPLAGHRQLVARARLFFRRFGLVSVFFGRFLGPIRATIPVVAGVMRMDQRRFQTANVASAVVWVPGLFAPGYLTTTALAGLGISEGARWAIIAGVIALACAAGSWIGYRVLKANARRMAERRARAQRA</sequence>
<evidence type="ECO:0000256" key="1">
    <source>
        <dbReference type="ARBA" id="ARBA00004651"/>
    </source>
</evidence>
<keyword evidence="10" id="KW-1185">Reference proteome</keyword>
<comment type="subcellular location">
    <subcellularLocation>
        <location evidence="1 7">Cell membrane</location>
        <topology evidence="1 7">Multi-pass membrane protein</topology>
    </subcellularLocation>
</comment>
<dbReference type="OrthoDB" id="9801622at2"/>
<dbReference type="EMBL" id="LT840185">
    <property type="protein sequence ID" value="SMF72388.1"/>
    <property type="molecule type" value="Genomic_DNA"/>
</dbReference>
<dbReference type="PANTHER" id="PTHR30353:SF15">
    <property type="entry name" value="INNER MEMBRANE PROTEIN YABI"/>
    <property type="match status" value="1"/>
</dbReference>
<keyword evidence="5 7" id="KW-1133">Transmembrane helix</keyword>
<evidence type="ECO:0000256" key="4">
    <source>
        <dbReference type="ARBA" id="ARBA00022692"/>
    </source>
</evidence>
<gene>
    <name evidence="9" type="ORF">SAMN06295910_2017</name>
</gene>
<evidence type="ECO:0000256" key="2">
    <source>
        <dbReference type="ARBA" id="ARBA00010792"/>
    </source>
</evidence>
<feature type="transmembrane region" description="Helical" evidence="7">
    <location>
        <begin position="179"/>
        <end position="201"/>
    </location>
</feature>
<feature type="domain" description="VTT" evidence="8">
    <location>
        <begin position="39"/>
        <end position="162"/>
    </location>
</feature>
<keyword evidence="3 7" id="KW-1003">Cell membrane</keyword>
<evidence type="ECO:0000256" key="7">
    <source>
        <dbReference type="RuleBase" id="RU367016"/>
    </source>
</evidence>
<name>A0A1X7GNH6_9SPHN</name>
<feature type="transmembrane region" description="Helical" evidence="7">
    <location>
        <begin position="147"/>
        <end position="173"/>
    </location>
</feature>
<dbReference type="RefSeq" id="WP_085218655.1">
    <property type="nucleotide sequence ID" value="NZ_LT840185.1"/>
</dbReference>
<reference evidence="10" key="1">
    <citation type="submission" date="2017-04" db="EMBL/GenBank/DDBJ databases">
        <authorList>
            <person name="Varghese N."/>
            <person name="Submissions S."/>
        </authorList>
    </citation>
    <scope>NUCLEOTIDE SEQUENCE [LARGE SCALE GENOMIC DNA]</scope>
    <source>
        <strain evidence="10">Dd16</strain>
    </source>
</reference>
<keyword evidence="6 7" id="KW-0472">Membrane</keyword>
<proteinExistence type="inferred from homology"/>
<keyword evidence="4 7" id="KW-0812">Transmembrane</keyword>
<dbReference type="PANTHER" id="PTHR30353">
    <property type="entry name" value="INNER MEMBRANE PROTEIN DEDA-RELATED"/>
    <property type="match status" value="1"/>
</dbReference>
<dbReference type="GO" id="GO:0005886">
    <property type="term" value="C:plasma membrane"/>
    <property type="evidence" value="ECO:0007669"/>
    <property type="project" value="UniProtKB-SubCell"/>
</dbReference>
<dbReference type="InterPro" id="IPR032816">
    <property type="entry name" value="VTT_dom"/>
</dbReference>
<dbReference type="Pfam" id="PF09335">
    <property type="entry name" value="VTT_dom"/>
    <property type="match status" value="1"/>
</dbReference>
<dbReference type="STRING" id="941907.SAMN06295910_2017"/>
<dbReference type="InterPro" id="IPR032818">
    <property type="entry name" value="DedA-like"/>
</dbReference>
<evidence type="ECO:0000256" key="5">
    <source>
        <dbReference type="ARBA" id="ARBA00022989"/>
    </source>
</evidence>
<organism evidence="9 10">
    <name type="scientific">Allosphingosinicella indica</name>
    <dbReference type="NCBI Taxonomy" id="941907"/>
    <lineage>
        <taxon>Bacteria</taxon>
        <taxon>Pseudomonadati</taxon>
        <taxon>Pseudomonadota</taxon>
        <taxon>Alphaproteobacteria</taxon>
        <taxon>Sphingomonadales</taxon>
        <taxon>Sphingomonadaceae</taxon>
        <taxon>Allosphingosinicella</taxon>
    </lineage>
</organism>
<evidence type="ECO:0000259" key="8">
    <source>
        <dbReference type="Pfam" id="PF09335"/>
    </source>
</evidence>
<dbReference type="Proteomes" id="UP000192934">
    <property type="component" value="Chromosome I"/>
</dbReference>
<evidence type="ECO:0000313" key="9">
    <source>
        <dbReference type="EMBL" id="SMF72388.1"/>
    </source>
</evidence>
<feature type="transmembrane region" description="Helical" evidence="7">
    <location>
        <begin position="59"/>
        <end position="79"/>
    </location>
</feature>
<evidence type="ECO:0000256" key="6">
    <source>
        <dbReference type="ARBA" id="ARBA00023136"/>
    </source>
</evidence>
<accession>A0A1X7GNH6</accession>
<evidence type="ECO:0000256" key="3">
    <source>
        <dbReference type="ARBA" id="ARBA00022475"/>
    </source>
</evidence>
<protein>
    <submittedName>
        <fullName evidence="9">Membrane protein DedA, SNARE-associated domain</fullName>
    </submittedName>
</protein>
<dbReference type="AlphaFoldDB" id="A0A1X7GNH6"/>
<feature type="transmembrane region" description="Helical" evidence="7">
    <location>
        <begin position="20"/>
        <end position="47"/>
    </location>
</feature>
<comment type="similarity">
    <text evidence="2 7">Belongs to the DedA family.</text>
</comment>